<dbReference type="Gene3D" id="3.40.50.2300">
    <property type="match status" value="1"/>
</dbReference>
<dbReference type="InterPro" id="IPR001789">
    <property type="entry name" value="Sig_transdc_resp-reg_receiver"/>
</dbReference>
<reference evidence="4" key="1">
    <citation type="submission" date="2021-09" db="EMBL/GenBank/DDBJ databases">
        <authorList>
            <consortium name="AG Swart"/>
            <person name="Singh M."/>
            <person name="Singh A."/>
            <person name="Seah K."/>
            <person name="Emmerich C."/>
        </authorList>
    </citation>
    <scope>NUCLEOTIDE SEQUENCE</scope>
    <source>
        <strain evidence="4">ATCC30299</strain>
    </source>
</reference>
<evidence type="ECO:0000259" key="3">
    <source>
        <dbReference type="PROSITE" id="PS50110"/>
    </source>
</evidence>
<dbReference type="SUPFAM" id="SSF52172">
    <property type="entry name" value="CheY-like"/>
    <property type="match status" value="1"/>
</dbReference>
<sequence length="75" mass="8321">MDGSMPEMNGWDATKRITLLHKSKVITNLPVVIGYTAFTSEADLALCLESGMKECLIKPGNPKSLLDVIHRYLLM</sequence>
<dbReference type="EMBL" id="CAJZBQ010000034">
    <property type="protein sequence ID" value="CAG9323387.1"/>
    <property type="molecule type" value="Genomic_DNA"/>
</dbReference>
<dbReference type="InterPro" id="IPR011006">
    <property type="entry name" value="CheY-like_superfamily"/>
</dbReference>
<keyword evidence="5" id="KW-1185">Reference proteome</keyword>
<protein>
    <recommendedName>
        <fullName evidence="3">Response regulatory domain-containing protein</fullName>
    </recommendedName>
</protein>
<feature type="domain" description="Response regulatory" evidence="3">
    <location>
        <begin position="1"/>
        <end position="73"/>
    </location>
</feature>
<dbReference type="AlphaFoldDB" id="A0AAU9JEA2"/>
<organism evidence="4 5">
    <name type="scientific">Blepharisma stoltei</name>
    <dbReference type="NCBI Taxonomy" id="1481888"/>
    <lineage>
        <taxon>Eukaryota</taxon>
        <taxon>Sar</taxon>
        <taxon>Alveolata</taxon>
        <taxon>Ciliophora</taxon>
        <taxon>Postciliodesmatophora</taxon>
        <taxon>Heterotrichea</taxon>
        <taxon>Heterotrichida</taxon>
        <taxon>Blepharismidae</taxon>
        <taxon>Blepharisma</taxon>
    </lineage>
</organism>
<proteinExistence type="predicted"/>
<name>A0AAU9JEA2_9CILI</name>
<evidence type="ECO:0000256" key="2">
    <source>
        <dbReference type="PROSITE-ProRule" id="PRU00169"/>
    </source>
</evidence>
<dbReference type="PANTHER" id="PTHR43719:SF28">
    <property type="entry name" value="PEROXIDE STRESS-ACTIVATED HISTIDINE KINASE MAK1-RELATED"/>
    <property type="match status" value="1"/>
</dbReference>
<dbReference type="InterPro" id="IPR050956">
    <property type="entry name" value="2C_system_His_kinase"/>
</dbReference>
<evidence type="ECO:0000313" key="4">
    <source>
        <dbReference type="EMBL" id="CAG9323387.1"/>
    </source>
</evidence>
<feature type="modified residue" description="4-aspartylphosphate" evidence="2">
    <location>
        <position position="2"/>
    </location>
</feature>
<gene>
    <name evidence="4" type="ORF">BSTOLATCC_MIC34037</name>
</gene>
<dbReference type="PROSITE" id="PS50110">
    <property type="entry name" value="RESPONSE_REGULATORY"/>
    <property type="match status" value="1"/>
</dbReference>
<dbReference type="PANTHER" id="PTHR43719">
    <property type="entry name" value="TWO-COMPONENT HISTIDINE KINASE"/>
    <property type="match status" value="1"/>
</dbReference>
<evidence type="ECO:0000256" key="1">
    <source>
        <dbReference type="ARBA" id="ARBA00022553"/>
    </source>
</evidence>
<dbReference type="GO" id="GO:0000160">
    <property type="term" value="P:phosphorelay signal transduction system"/>
    <property type="evidence" value="ECO:0007669"/>
    <property type="project" value="InterPro"/>
</dbReference>
<accession>A0AAU9JEA2</accession>
<comment type="caution">
    <text evidence="4">The sequence shown here is derived from an EMBL/GenBank/DDBJ whole genome shotgun (WGS) entry which is preliminary data.</text>
</comment>
<dbReference type="Pfam" id="PF00072">
    <property type="entry name" value="Response_reg"/>
    <property type="match status" value="1"/>
</dbReference>
<keyword evidence="1 2" id="KW-0597">Phosphoprotein</keyword>
<evidence type="ECO:0000313" key="5">
    <source>
        <dbReference type="Proteomes" id="UP001162131"/>
    </source>
</evidence>
<dbReference type="Proteomes" id="UP001162131">
    <property type="component" value="Unassembled WGS sequence"/>
</dbReference>